<dbReference type="EMBL" id="AUZY01000175">
    <property type="protein sequence ID" value="EQD79392.1"/>
    <property type="molecule type" value="Genomic_DNA"/>
</dbReference>
<sequence length="143" mass="16294">MYLITMYGHTEFREGMYGGHGGNGRYGMMGGIGFRGLRHYVLELLNEKPMKGSEMMAAIYEKTMNRWKPSPGSIYPLLKNLESLELVTRSENGTYSITEAGKQEISYRREVMRGFGARGQPASVKDMLIDIENYVNYFNDVPE</sequence>
<dbReference type="InterPro" id="IPR036388">
    <property type="entry name" value="WH-like_DNA-bd_sf"/>
</dbReference>
<dbReference type="AlphaFoldDB" id="T1CB18"/>
<dbReference type="Gene3D" id="1.10.10.10">
    <property type="entry name" value="Winged helix-like DNA-binding domain superfamily/Winged helix DNA-binding domain"/>
    <property type="match status" value="1"/>
</dbReference>
<accession>T1CB18</accession>
<dbReference type="InterPro" id="IPR036390">
    <property type="entry name" value="WH_DNA-bd_sf"/>
</dbReference>
<reference evidence="2" key="1">
    <citation type="submission" date="2013-08" db="EMBL/GenBank/DDBJ databases">
        <authorList>
            <person name="Mendez C."/>
            <person name="Richter M."/>
            <person name="Ferrer M."/>
            <person name="Sanchez J."/>
        </authorList>
    </citation>
    <scope>NUCLEOTIDE SEQUENCE</scope>
</reference>
<feature type="domain" description="Transcription regulator PadR N-terminal" evidence="1">
    <location>
        <begin position="41"/>
        <end position="105"/>
    </location>
</feature>
<gene>
    <name evidence="2" type="ORF">B1B_00229</name>
</gene>
<dbReference type="PANTHER" id="PTHR43252:SF5">
    <property type="entry name" value="TRANSCRIPTIONAL REGULATOR, PADR-LIKE FAMILY"/>
    <property type="match status" value="1"/>
</dbReference>
<comment type="caution">
    <text evidence="2">The sequence shown here is derived from an EMBL/GenBank/DDBJ whole genome shotgun (WGS) entry which is preliminary data.</text>
</comment>
<evidence type="ECO:0000313" key="2">
    <source>
        <dbReference type="EMBL" id="EQD79392.1"/>
    </source>
</evidence>
<protein>
    <submittedName>
        <fullName evidence="2">PadR-like family transcriptional regulator</fullName>
    </submittedName>
</protein>
<feature type="non-terminal residue" evidence="2">
    <location>
        <position position="143"/>
    </location>
</feature>
<dbReference type="Pfam" id="PF03551">
    <property type="entry name" value="PadR"/>
    <property type="match status" value="1"/>
</dbReference>
<dbReference type="InterPro" id="IPR005149">
    <property type="entry name" value="Tscrpt_reg_PadR_N"/>
</dbReference>
<evidence type="ECO:0000259" key="1">
    <source>
        <dbReference type="Pfam" id="PF03551"/>
    </source>
</evidence>
<dbReference type="SUPFAM" id="SSF46785">
    <property type="entry name" value="Winged helix' DNA-binding domain"/>
    <property type="match status" value="1"/>
</dbReference>
<reference evidence="2" key="2">
    <citation type="journal article" date="2014" name="ISME J.">
        <title>Microbial stratification in low pH oxic and suboxic macroscopic growths along an acid mine drainage.</title>
        <authorList>
            <person name="Mendez-Garcia C."/>
            <person name="Mesa V."/>
            <person name="Sprenger R.R."/>
            <person name="Richter M."/>
            <person name="Diez M.S."/>
            <person name="Solano J."/>
            <person name="Bargiela R."/>
            <person name="Golyshina O.V."/>
            <person name="Manteca A."/>
            <person name="Ramos J.L."/>
            <person name="Gallego J.R."/>
            <person name="Llorente I."/>
            <person name="Martins Dos Santos V.A."/>
            <person name="Jensen O.N."/>
            <person name="Pelaez A.I."/>
            <person name="Sanchez J."/>
            <person name="Ferrer M."/>
        </authorList>
    </citation>
    <scope>NUCLEOTIDE SEQUENCE</scope>
</reference>
<dbReference type="PANTHER" id="PTHR43252">
    <property type="entry name" value="TRANSCRIPTIONAL REGULATOR YQJI"/>
    <property type="match status" value="1"/>
</dbReference>
<name>T1CB18_9ZZZZ</name>
<proteinExistence type="predicted"/>
<organism evidence="2">
    <name type="scientific">mine drainage metagenome</name>
    <dbReference type="NCBI Taxonomy" id="410659"/>
    <lineage>
        <taxon>unclassified sequences</taxon>
        <taxon>metagenomes</taxon>
        <taxon>ecological metagenomes</taxon>
    </lineage>
</organism>